<comment type="caution">
    <text evidence="2">The sequence shown here is derived from an EMBL/GenBank/DDBJ whole genome shotgun (WGS) entry which is preliminary data.</text>
</comment>
<dbReference type="InterPro" id="IPR044294">
    <property type="entry name" value="Lipase-like"/>
</dbReference>
<gene>
    <name evidence="2" type="ORF">IFM89_035667</name>
</gene>
<dbReference type="Proteomes" id="UP000631114">
    <property type="component" value="Unassembled WGS sequence"/>
</dbReference>
<accession>A0A835IVC6</accession>
<proteinExistence type="predicted"/>
<dbReference type="Gene3D" id="3.40.50.1820">
    <property type="entry name" value="alpha/beta hydrolase"/>
    <property type="match status" value="1"/>
</dbReference>
<organism evidence="2 3">
    <name type="scientific">Coptis chinensis</name>
    <dbReference type="NCBI Taxonomy" id="261450"/>
    <lineage>
        <taxon>Eukaryota</taxon>
        <taxon>Viridiplantae</taxon>
        <taxon>Streptophyta</taxon>
        <taxon>Embryophyta</taxon>
        <taxon>Tracheophyta</taxon>
        <taxon>Spermatophyta</taxon>
        <taxon>Magnoliopsida</taxon>
        <taxon>Ranunculales</taxon>
        <taxon>Ranunculaceae</taxon>
        <taxon>Coptidoideae</taxon>
        <taxon>Coptis</taxon>
    </lineage>
</organism>
<name>A0A835IVC6_9MAGN</name>
<dbReference type="InterPro" id="IPR029058">
    <property type="entry name" value="AB_hydrolase_fold"/>
</dbReference>
<keyword evidence="3" id="KW-1185">Reference proteome</keyword>
<dbReference type="SUPFAM" id="SSF53474">
    <property type="entry name" value="alpha/beta-Hydrolases"/>
    <property type="match status" value="1"/>
</dbReference>
<dbReference type="InterPro" id="IPR007751">
    <property type="entry name" value="DUF676_lipase-like"/>
</dbReference>
<dbReference type="Pfam" id="PF05057">
    <property type="entry name" value="DUF676"/>
    <property type="match status" value="1"/>
</dbReference>
<evidence type="ECO:0000259" key="1">
    <source>
        <dbReference type="Pfam" id="PF05057"/>
    </source>
</evidence>
<dbReference type="PANTHER" id="PTHR12482">
    <property type="entry name" value="LIPASE ROG1-RELATED-RELATED"/>
    <property type="match status" value="1"/>
</dbReference>
<dbReference type="PANTHER" id="PTHR12482:SF41">
    <property type="entry name" value="ALPHA_BETA-HYDROLASES SUPERFAMILY PROTEIN"/>
    <property type="match status" value="1"/>
</dbReference>
<evidence type="ECO:0000313" key="3">
    <source>
        <dbReference type="Proteomes" id="UP000631114"/>
    </source>
</evidence>
<dbReference type="OrthoDB" id="273452at2759"/>
<dbReference type="AlphaFoldDB" id="A0A835IVC6"/>
<dbReference type="EMBL" id="JADFTS010000002">
    <property type="protein sequence ID" value="KAF9622952.1"/>
    <property type="molecule type" value="Genomic_DNA"/>
</dbReference>
<feature type="domain" description="DUF676" evidence="1">
    <location>
        <begin position="76"/>
        <end position="273"/>
    </location>
</feature>
<reference evidence="2 3" key="1">
    <citation type="submission" date="2020-10" db="EMBL/GenBank/DDBJ databases">
        <title>The Coptis chinensis genome and diversification of protoberbering-type alkaloids.</title>
        <authorList>
            <person name="Wang B."/>
            <person name="Shu S."/>
            <person name="Song C."/>
            <person name="Liu Y."/>
        </authorList>
    </citation>
    <scope>NUCLEOTIDE SEQUENCE [LARGE SCALE GENOMIC DNA]</scope>
    <source>
        <strain evidence="2">HL-2020</strain>
        <tissue evidence="2">Leaf</tissue>
    </source>
</reference>
<protein>
    <recommendedName>
        <fullName evidence="1">DUF676 domain-containing protein</fullName>
    </recommendedName>
</protein>
<sequence length="421" mass="47689">MIKVSTNHKTYLFGFENMESKITEKEPIPTPTQMKKIKKRYLPRMGCLRIEENETEGVSLEVVTECNSSNGDRVVPTHLVIMVHGIIGSADNWKFAASQFLQRYPHDVVVHCSECNSGTLTFDGVDVMAERLAQEVMTVVNRRPKLQKISFVAHSLGGLVARYAIGRLYKQDILRESDEGNGVSFVGDKSKGKIAGLEPMNFITFATPHLGTRGHKQSTSAPILATDSRIEQANLKTIPPSLAMLKDMSALHSFQRRVTYSNARFDFIVGWRTSSIRRKHELPKLQRTSKNDRYPHIVNVEPPRTAIVEEEVHLKDKVKELKTSDMEDIPPAKQTVVATNCVKTMSYFFDEMDRQGTLDRDVSVVFDAEFMIQGLTRVGWERVDVSFRRSKQRFFAHSTIQVPSCIVLVISVVDTRENDRA</sequence>
<evidence type="ECO:0000313" key="2">
    <source>
        <dbReference type="EMBL" id="KAF9622952.1"/>
    </source>
</evidence>